<proteinExistence type="predicted"/>
<feature type="transmembrane region" description="Helical" evidence="1">
    <location>
        <begin position="100"/>
        <end position="120"/>
    </location>
</feature>
<feature type="transmembrane region" description="Helical" evidence="1">
    <location>
        <begin position="66"/>
        <end position="88"/>
    </location>
</feature>
<sequence length="145" mass="16170">MMQSFSLPQMGLFIGAKKMPETLAKVLPFLTKLFALIVGGLISLVLSGDINLDKDDNANLTLNLKIIIKITCAIGLGLFAGEFTIDYFDFEHLNYYAQALFYLIFSAFGMLVFGTVYRSWQLTTSDKTLSQIVTEIKNIVKALIK</sequence>
<feature type="transmembrane region" description="Helical" evidence="1">
    <location>
        <begin position="26"/>
        <end position="46"/>
    </location>
</feature>
<organism evidence="2 3">
    <name type="scientific">Moraxella equi</name>
    <dbReference type="NCBI Taxonomy" id="60442"/>
    <lineage>
        <taxon>Bacteria</taxon>
        <taxon>Pseudomonadati</taxon>
        <taxon>Pseudomonadota</taxon>
        <taxon>Gammaproteobacteria</taxon>
        <taxon>Moraxellales</taxon>
        <taxon>Moraxellaceae</taxon>
        <taxon>Moraxella</taxon>
    </lineage>
</organism>
<protein>
    <submittedName>
        <fullName evidence="2">Uncharacterized protein</fullName>
    </submittedName>
</protein>
<evidence type="ECO:0000313" key="3">
    <source>
        <dbReference type="Proteomes" id="UP000190777"/>
    </source>
</evidence>
<evidence type="ECO:0000313" key="2">
    <source>
        <dbReference type="EMBL" id="OPH38236.1"/>
    </source>
</evidence>
<keyword evidence="1" id="KW-0812">Transmembrane</keyword>
<dbReference type="Proteomes" id="UP000190777">
    <property type="component" value="Unassembled WGS sequence"/>
</dbReference>
<evidence type="ECO:0000256" key="1">
    <source>
        <dbReference type="SAM" id="Phobius"/>
    </source>
</evidence>
<keyword evidence="3" id="KW-1185">Reference proteome</keyword>
<comment type="caution">
    <text evidence="2">The sequence shown here is derived from an EMBL/GenBank/DDBJ whole genome shotgun (WGS) entry which is preliminary data.</text>
</comment>
<keyword evidence="1" id="KW-1133">Transmembrane helix</keyword>
<dbReference type="RefSeq" id="WP_079325690.1">
    <property type="nucleotide sequence ID" value="NZ_MXAP01000063.1"/>
</dbReference>
<dbReference type="EMBL" id="MXAP01000063">
    <property type="protein sequence ID" value="OPH38236.1"/>
    <property type="molecule type" value="Genomic_DNA"/>
</dbReference>
<keyword evidence="1" id="KW-0472">Membrane</keyword>
<accession>A0ABX3NI14</accession>
<gene>
    <name evidence="2" type="ORF">B5J93_06740</name>
</gene>
<name>A0ABX3NI14_9GAMM</name>
<reference evidence="2 3" key="1">
    <citation type="submission" date="2017-03" db="EMBL/GenBank/DDBJ databases">
        <title>Draft genome sequence of Moraxella equi CCUG 4950T type strain.</title>
        <authorList>
            <person name="Salva-Serra F."/>
            <person name="Engstrom-Jakobsson H."/>
            <person name="Thorell K."/>
            <person name="Jaen-Luchoro D."/>
            <person name="Gonzales-Siles L."/>
            <person name="Karlsson R."/>
            <person name="Yazdan S."/>
            <person name="Boulund F."/>
            <person name="Johnning A."/>
            <person name="Engstrand L."/>
            <person name="Kristiansson E."/>
            <person name="Moore E."/>
        </authorList>
    </citation>
    <scope>NUCLEOTIDE SEQUENCE [LARGE SCALE GENOMIC DNA]</scope>
    <source>
        <strain evidence="2 3">CCUG 4950</strain>
    </source>
</reference>